<dbReference type="AlphaFoldDB" id="A0A0K2VAE6"/>
<keyword evidence="1" id="KW-0812">Transmembrane</keyword>
<feature type="transmembrane region" description="Helical" evidence="1">
    <location>
        <begin position="180"/>
        <end position="198"/>
    </location>
</feature>
<feature type="transmembrane region" description="Helical" evidence="1">
    <location>
        <begin position="123"/>
        <end position="141"/>
    </location>
</feature>
<keyword evidence="1" id="KW-0472">Membrane</keyword>
<proteinExistence type="predicted"/>
<sequence length="254" mass="29172">FVVEVCTYICISSYLNRSGMNLLFSFSRNLNLEYLFACILTPFSLLAAFKAFRQSRVRPTPNGIYKLHFGLFLILPLHSIFLGTRKDQSYTRIQFWDDYISFILHSFHTSYIDGLALIRTFSLPPKGLSIFLLLYPIPFCLLPSPISLVLYFQVSGSLHILTLLIVLIKLRTTFLEDVPIIQYLTIFAFNSLTSVIIAKNVYRHTTALGVQLNDCYYNTLLSISYLCHSHQGPDMLKKKETESLTKNDKIKKSN</sequence>
<feature type="transmembrane region" description="Helical" evidence="1">
    <location>
        <begin position="34"/>
        <end position="52"/>
    </location>
</feature>
<feature type="transmembrane region" description="Helical" evidence="1">
    <location>
        <begin position="64"/>
        <end position="82"/>
    </location>
</feature>
<evidence type="ECO:0000313" key="2">
    <source>
        <dbReference type="EMBL" id="CDW47305.1"/>
    </source>
</evidence>
<name>A0A0K2VAE6_LEPSM</name>
<feature type="non-terminal residue" evidence="2">
    <location>
        <position position="1"/>
    </location>
</feature>
<evidence type="ECO:0000256" key="1">
    <source>
        <dbReference type="SAM" id="Phobius"/>
    </source>
</evidence>
<dbReference type="EMBL" id="HACA01029945">
    <property type="protein sequence ID" value="CDW47306.1"/>
    <property type="molecule type" value="Transcribed_RNA"/>
</dbReference>
<accession>A0A0K2VAE6</accession>
<dbReference type="EMBL" id="HACA01029944">
    <property type="protein sequence ID" value="CDW47305.1"/>
    <property type="molecule type" value="Transcribed_RNA"/>
</dbReference>
<organism evidence="2">
    <name type="scientific">Lepeophtheirus salmonis</name>
    <name type="common">Salmon louse</name>
    <name type="synonym">Caligus salmonis</name>
    <dbReference type="NCBI Taxonomy" id="72036"/>
    <lineage>
        <taxon>Eukaryota</taxon>
        <taxon>Metazoa</taxon>
        <taxon>Ecdysozoa</taxon>
        <taxon>Arthropoda</taxon>
        <taxon>Crustacea</taxon>
        <taxon>Multicrustacea</taxon>
        <taxon>Hexanauplia</taxon>
        <taxon>Copepoda</taxon>
        <taxon>Siphonostomatoida</taxon>
        <taxon>Caligidae</taxon>
        <taxon>Lepeophtheirus</taxon>
    </lineage>
</organism>
<protein>
    <submittedName>
        <fullName evidence="2">Uncharacterized protein</fullName>
    </submittedName>
</protein>
<keyword evidence="1" id="KW-1133">Transmembrane helix</keyword>
<reference evidence="2" key="1">
    <citation type="submission" date="2014-05" db="EMBL/GenBank/DDBJ databases">
        <authorList>
            <person name="Chronopoulou M."/>
        </authorList>
    </citation>
    <scope>NUCLEOTIDE SEQUENCE</scope>
    <source>
        <tissue evidence="2">Whole organism</tissue>
    </source>
</reference>